<protein>
    <submittedName>
        <fullName evidence="2">UDP-2,3-diacylglucosamine diphosphatase</fullName>
    </submittedName>
</protein>
<dbReference type="InterPro" id="IPR043461">
    <property type="entry name" value="LpxH-like"/>
</dbReference>
<dbReference type="PANTHER" id="PTHR34990:SF1">
    <property type="entry name" value="UDP-2,3-DIACYLGLUCOSAMINE HYDROLASE"/>
    <property type="match status" value="1"/>
</dbReference>
<dbReference type="GO" id="GO:0009245">
    <property type="term" value="P:lipid A biosynthetic process"/>
    <property type="evidence" value="ECO:0007669"/>
    <property type="project" value="TreeGrafter"/>
</dbReference>
<dbReference type="AlphaFoldDB" id="A0A5P2G457"/>
<evidence type="ECO:0000313" key="3">
    <source>
        <dbReference type="Proteomes" id="UP000292424"/>
    </source>
</evidence>
<dbReference type="RefSeq" id="WP_131331602.1">
    <property type="nucleotide sequence ID" value="NZ_CP044016.1"/>
</dbReference>
<keyword evidence="1" id="KW-0378">Hydrolase</keyword>
<dbReference type="GO" id="GO:0016020">
    <property type="term" value="C:membrane"/>
    <property type="evidence" value="ECO:0007669"/>
    <property type="project" value="GOC"/>
</dbReference>
<dbReference type="KEGG" id="arac:E0W69_018795"/>
<dbReference type="Proteomes" id="UP000292424">
    <property type="component" value="Chromosome"/>
</dbReference>
<reference evidence="2 3" key="1">
    <citation type="submission" date="2019-09" db="EMBL/GenBank/DDBJ databases">
        <title>Complete genome sequence of Arachidicoccus sp. B3-10 isolated from apple orchard soil.</title>
        <authorList>
            <person name="Kim H.S."/>
            <person name="Han K.-I."/>
            <person name="Suh M.K."/>
            <person name="Lee K.C."/>
            <person name="Eom M.K."/>
            <person name="Kim J.-S."/>
            <person name="Kang S.W."/>
            <person name="Sin Y."/>
            <person name="Lee J.-S."/>
        </authorList>
    </citation>
    <scope>NUCLEOTIDE SEQUENCE [LARGE SCALE GENOMIC DNA]</scope>
    <source>
        <strain evidence="2 3">B3-10</strain>
    </source>
</reference>
<name>A0A5P2G457_9BACT</name>
<dbReference type="Gene3D" id="3.60.21.10">
    <property type="match status" value="1"/>
</dbReference>
<keyword evidence="3" id="KW-1185">Reference proteome</keyword>
<sequence>MAVLEKGKKIYFLSDFHLGAPDYDRSLVREKKIVAFLDQIKKDAACIFLVGDMFDFWYEYKDVVPKGYTRILGKLAEIADSGIPMKFFIGNHDMWMQGYFEKEFHMEVFDNPQTYEWNGKKFYIGHGDGLGPGDHGYKFLKKIFRNKLCRLLFGALHPWIGIGIANYFSRKSRAKTGNGDSIWLGDDKEWLVIYSQEVLQQQYFDYFIFGHRHFPIDILLKENSHYVNLGDWIDHFTYAEFDGKNLELKNYAGNILNDRAIVARNLNK</sequence>
<organism evidence="2 3">
    <name type="scientific">Rhizosphaericola mali</name>
    <dbReference type="NCBI Taxonomy" id="2545455"/>
    <lineage>
        <taxon>Bacteria</taxon>
        <taxon>Pseudomonadati</taxon>
        <taxon>Bacteroidota</taxon>
        <taxon>Chitinophagia</taxon>
        <taxon>Chitinophagales</taxon>
        <taxon>Chitinophagaceae</taxon>
        <taxon>Rhizosphaericola</taxon>
    </lineage>
</organism>
<dbReference type="CDD" id="cd07398">
    <property type="entry name" value="MPP_YbbF-LpxH"/>
    <property type="match status" value="1"/>
</dbReference>
<dbReference type="SUPFAM" id="SSF56300">
    <property type="entry name" value="Metallo-dependent phosphatases"/>
    <property type="match status" value="1"/>
</dbReference>
<proteinExistence type="predicted"/>
<dbReference type="PANTHER" id="PTHR34990">
    <property type="entry name" value="UDP-2,3-DIACYLGLUCOSAMINE HYDROLASE-RELATED"/>
    <property type="match status" value="1"/>
</dbReference>
<gene>
    <name evidence="2" type="ORF">E0W69_018795</name>
</gene>
<evidence type="ECO:0000313" key="2">
    <source>
        <dbReference type="EMBL" id="QES90616.1"/>
    </source>
</evidence>
<evidence type="ECO:0000256" key="1">
    <source>
        <dbReference type="ARBA" id="ARBA00022801"/>
    </source>
</evidence>
<accession>A0A5P2G457</accession>
<dbReference type="OrthoDB" id="9802481at2"/>
<dbReference type="InterPro" id="IPR029052">
    <property type="entry name" value="Metallo-depent_PP-like"/>
</dbReference>
<dbReference type="EMBL" id="CP044016">
    <property type="protein sequence ID" value="QES90616.1"/>
    <property type="molecule type" value="Genomic_DNA"/>
</dbReference>
<dbReference type="GO" id="GO:0008758">
    <property type="term" value="F:UDP-2,3-diacylglucosamine hydrolase activity"/>
    <property type="evidence" value="ECO:0007669"/>
    <property type="project" value="TreeGrafter"/>
</dbReference>